<gene>
    <name evidence="3" type="ORF">GO620_009750</name>
</gene>
<dbReference type="SMART" id="SM00935">
    <property type="entry name" value="OmpH"/>
    <property type="match status" value="1"/>
</dbReference>
<dbReference type="KEGG" id="mgik:GO620_009750"/>
<dbReference type="EMBL" id="CP066775">
    <property type="protein sequence ID" value="QQL48474.1"/>
    <property type="molecule type" value="Genomic_DNA"/>
</dbReference>
<comment type="similarity">
    <text evidence="1">Belongs to the Skp family.</text>
</comment>
<dbReference type="Pfam" id="PF03938">
    <property type="entry name" value="OmpH"/>
    <property type="match status" value="1"/>
</dbReference>
<organism evidence="3 4">
    <name type="scientific">Mucilaginibacter ginkgonis</name>
    <dbReference type="NCBI Taxonomy" id="2682091"/>
    <lineage>
        <taxon>Bacteria</taxon>
        <taxon>Pseudomonadati</taxon>
        <taxon>Bacteroidota</taxon>
        <taxon>Sphingobacteriia</taxon>
        <taxon>Sphingobacteriales</taxon>
        <taxon>Sphingobacteriaceae</taxon>
        <taxon>Mucilaginibacter</taxon>
    </lineage>
</organism>
<dbReference type="Proteomes" id="UP000429232">
    <property type="component" value="Chromosome"/>
</dbReference>
<evidence type="ECO:0000313" key="3">
    <source>
        <dbReference type="EMBL" id="QQL48474.1"/>
    </source>
</evidence>
<dbReference type="GO" id="GO:0050821">
    <property type="term" value="P:protein stabilization"/>
    <property type="evidence" value="ECO:0007669"/>
    <property type="project" value="TreeGrafter"/>
</dbReference>
<dbReference type="AlphaFoldDB" id="A0A6I4I0V9"/>
<keyword evidence="4" id="KW-1185">Reference proteome</keyword>
<protein>
    <submittedName>
        <fullName evidence="3">OmpH family outer membrane protein</fullName>
    </submittedName>
</protein>
<dbReference type="GO" id="GO:0005829">
    <property type="term" value="C:cytosol"/>
    <property type="evidence" value="ECO:0007669"/>
    <property type="project" value="TreeGrafter"/>
</dbReference>
<dbReference type="InterPro" id="IPR024930">
    <property type="entry name" value="Skp_dom_sf"/>
</dbReference>
<name>A0A6I4I0V9_9SPHI</name>
<dbReference type="GO" id="GO:0051082">
    <property type="term" value="F:unfolded protein binding"/>
    <property type="evidence" value="ECO:0007669"/>
    <property type="project" value="InterPro"/>
</dbReference>
<dbReference type="Gene3D" id="3.30.910.20">
    <property type="entry name" value="Skp domain"/>
    <property type="match status" value="1"/>
</dbReference>
<reference evidence="3 4" key="1">
    <citation type="submission" date="2020-12" db="EMBL/GenBank/DDBJ databases">
        <title>HMF7856_wgs.fasta genome submission.</title>
        <authorList>
            <person name="Kang H."/>
            <person name="Kim H."/>
            <person name="Joh K."/>
        </authorList>
    </citation>
    <scope>NUCLEOTIDE SEQUENCE [LARGE SCALE GENOMIC DNA]</scope>
    <source>
        <strain evidence="3 4">HMF7856</strain>
    </source>
</reference>
<accession>A0A6I4I0V9</accession>
<dbReference type="RefSeq" id="WP_157526164.1">
    <property type="nucleotide sequence ID" value="NZ_CP066775.1"/>
</dbReference>
<dbReference type="PANTHER" id="PTHR35089:SF1">
    <property type="entry name" value="CHAPERONE PROTEIN SKP"/>
    <property type="match status" value="1"/>
</dbReference>
<sequence length="170" mass="18757">MKKLLKVVLVAGFVLLAGNFAKAQSKVGYLSFNAIVDQMPETKTLQKQVQDYQQQFITVLQGMQTELQTKGAAFESEQAKMTDAVRTQRTSELQELQKRIQDYQNQASQKVQDKSAELGKPLFDKVRGAIAGVAKEKGYTLVIDTSAGEPLYSQPTDDLSAAVKLKLGLK</sequence>
<evidence type="ECO:0000313" key="4">
    <source>
        <dbReference type="Proteomes" id="UP000429232"/>
    </source>
</evidence>
<evidence type="ECO:0000256" key="2">
    <source>
        <dbReference type="ARBA" id="ARBA00022729"/>
    </source>
</evidence>
<proteinExistence type="inferred from homology"/>
<dbReference type="PANTHER" id="PTHR35089">
    <property type="entry name" value="CHAPERONE PROTEIN SKP"/>
    <property type="match status" value="1"/>
</dbReference>
<keyword evidence="2" id="KW-0732">Signal</keyword>
<evidence type="ECO:0000256" key="1">
    <source>
        <dbReference type="ARBA" id="ARBA00009091"/>
    </source>
</evidence>
<dbReference type="SUPFAM" id="SSF111384">
    <property type="entry name" value="OmpH-like"/>
    <property type="match status" value="1"/>
</dbReference>
<dbReference type="InterPro" id="IPR005632">
    <property type="entry name" value="Chaperone_Skp"/>
</dbReference>